<dbReference type="EMBL" id="RCML01000302">
    <property type="protein sequence ID" value="KAG2981644.1"/>
    <property type="molecule type" value="Genomic_DNA"/>
</dbReference>
<evidence type="ECO:0000313" key="6">
    <source>
        <dbReference type="EMBL" id="KAG6959895.1"/>
    </source>
</evidence>
<evidence type="ECO:0000313" key="2">
    <source>
        <dbReference type="EMBL" id="KAG2909868.1"/>
    </source>
</evidence>
<comment type="caution">
    <text evidence="7">The sequence shown here is derived from an EMBL/GenBank/DDBJ whole genome shotgun (WGS) entry which is preliminary data.</text>
</comment>
<dbReference type="VEuPathDB" id="FungiDB:PC110_g10490"/>
<reference evidence="7 8" key="1">
    <citation type="submission" date="2018-01" db="EMBL/GenBank/DDBJ databases">
        <title>Draft genome of the strawberry crown rot pathogen Phytophthora cactorum.</title>
        <authorList>
            <person name="Armitage A.D."/>
            <person name="Lysoe E."/>
            <person name="Nellist C.F."/>
            <person name="Harrison R.J."/>
            <person name="Brurberg M.B."/>
        </authorList>
    </citation>
    <scope>NUCLEOTIDE SEQUENCE [LARGE SCALE GENOMIC DNA]</scope>
    <source>
        <strain evidence="7 8">10300</strain>
    </source>
</reference>
<dbReference type="Proteomes" id="UP000774804">
    <property type="component" value="Unassembled WGS sequence"/>
</dbReference>
<evidence type="ECO:0000313" key="5">
    <source>
        <dbReference type="EMBL" id="KAG3211901.1"/>
    </source>
</evidence>
<keyword evidence="8" id="KW-1185">Reference proteome</keyword>
<organism evidence="7 8">
    <name type="scientific">Phytophthora cactorum</name>
    <dbReference type="NCBI Taxonomy" id="29920"/>
    <lineage>
        <taxon>Eukaryota</taxon>
        <taxon>Sar</taxon>
        <taxon>Stramenopiles</taxon>
        <taxon>Oomycota</taxon>
        <taxon>Peronosporomycetes</taxon>
        <taxon>Peronosporales</taxon>
        <taxon>Peronosporaceae</taxon>
        <taxon>Phytophthora</taxon>
    </lineage>
</organism>
<evidence type="ECO:0000313" key="7">
    <source>
        <dbReference type="EMBL" id="RAW33174.1"/>
    </source>
</evidence>
<dbReference type="Proteomes" id="UP000697107">
    <property type="component" value="Unassembled WGS sequence"/>
</dbReference>
<dbReference type="EMBL" id="RCMV01000898">
    <property type="protein sequence ID" value="KAG3211901.1"/>
    <property type="molecule type" value="Genomic_DNA"/>
</dbReference>
<reference evidence="6" key="3">
    <citation type="submission" date="2021-01" db="EMBL/GenBank/DDBJ databases">
        <title>Phytophthora aleatoria, a newly-described species from Pinus radiata is distinct from Phytophthora cactorum isolates based on comparative genomics.</title>
        <authorList>
            <person name="Mcdougal R."/>
            <person name="Panda P."/>
            <person name="Williams N."/>
            <person name="Studholme D.J."/>
        </authorList>
    </citation>
    <scope>NUCLEOTIDE SEQUENCE</scope>
    <source>
        <strain evidence="6">NZFS 3830</strain>
    </source>
</reference>
<dbReference type="STRING" id="29920.A0A329S8E2"/>
<dbReference type="Proteomes" id="UP000688947">
    <property type="component" value="Unassembled WGS sequence"/>
</dbReference>
<protein>
    <submittedName>
        <fullName evidence="7">Uncharacterized protein</fullName>
    </submittedName>
</protein>
<dbReference type="Proteomes" id="UP000735874">
    <property type="component" value="Unassembled WGS sequence"/>
</dbReference>
<evidence type="ECO:0000313" key="1">
    <source>
        <dbReference type="EMBL" id="KAG2853488.1"/>
    </source>
</evidence>
<dbReference type="EMBL" id="MJFZ01000247">
    <property type="protein sequence ID" value="RAW33174.1"/>
    <property type="molecule type" value="Genomic_DNA"/>
</dbReference>
<dbReference type="EMBL" id="RCMI01000459">
    <property type="protein sequence ID" value="KAG2909868.1"/>
    <property type="molecule type" value="Genomic_DNA"/>
</dbReference>
<dbReference type="Proteomes" id="UP000251314">
    <property type="component" value="Unassembled WGS sequence"/>
</dbReference>
<evidence type="ECO:0000313" key="3">
    <source>
        <dbReference type="EMBL" id="KAG2927432.1"/>
    </source>
</evidence>
<accession>A0A329S8E2</accession>
<sequence>MGMVLEQLFVRVSDAPEVSPNSESCVQQVARVCGLSVAARDDDSKLESGATVSVSDSAMGTCFSLVELLNCDKAALETPDNDAVKVLDAAAFAQQML</sequence>
<evidence type="ECO:0000313" key="8">
    <source>
        <dbReference type="Proteomes" id="UP000251314"/>
    </source>
</evidence>
<dbReference type="AlphaFoldDB" id="A0A329S8E2"/>
<dbReference type="Proteomes" id="UP000760860">
    <property type="component" value="Unassembled WGS sequence"/>
</dbReference>
<proteinExistence type="predicted"/>
<reference evidence="1" key="2">
    <citation type="submission" date="2018-10" db="EMBL/GenBank/DDBJ databases">
        <title>Effector identification in a new, highly contiguous assembly of the strawberry crown rot pathogen Phytophthora cactorum.</title>
        <authorList>
            <person name="Armitage A.D."/>
            <person name="Nellist C.F."/>
            <person name="Bates H."/>
            <person name="Vickerstaff R.J."/>
            <person name="Harrison R.J."/>
        </authorList>
    </citation>
    <scope>NUCLEOTIDE SEQUENCE</scope>
    <source>
        <strain evidence="1">15-7</strain>
        <strain evidence="2">4032</strain>
        <strain evidence="3">4040</strain>
        <strain evidence="4">P415</strain>
        <strain evidence="5">P421</strain>
    </source>
</reference>
<name>A0A329S8E2_9STRA</name>
<dbReference type="EMBL" id="RCMG01000478">
    <property type="protein sequence ID" value="KAG2853488.1"/>
    <property type="molecule type" value="Genomic_DNA"/>
</dbReference>
<evidence type="ECO:0000313" key="4">
    <source>
        <dbReference type="EMBL" id="KAG2981644.1"/>
    </source>
</evidence>
<dbReference type="EMBL" id="RCMK01000459">
    <property type="protein sequence ID" value="KAG2927432.1"/>
    <property type="molecule type" value="Genomic_DNA"/>
</dbReference>
<dbReference type="EMBL" id="JAENGZ010000412">
    <property type="protein sequence ID" value="KAG6959895.1"/>
    <property type="molecule type" value="Genomic_DNA"/>
</dbReference>
<dbReference type="OrthoDB" id="97271at2759"/>
<dbReference type="Proteomes" id="UP000736787">
    <property type="component" value="Unassembled WGS sequence"/>
</dbReference>
<gene>
    <name evidence="6" type="ORF">JG687_00008513</name>
    <name evidence="7" type="ORF">PC110_g10490</name>
    <name evidence="1" type="ORF">PC113_g14121</name>
    <name evidence="2" type="ORF">PC115_g13097</name>
    <name evidence="3" type="ORF">PC117_g14563</name>
    <name evidence="4" type="ORF">PC118_g10478</name>
    <name evidence="5" type="ORF">PC129_g17131</name>
</gene>